<gene>
    <name evidence="2" type="ORF">GCM10023189_00560</name>
</gene>
<evidence type="ECO:0000256" key="1">
    <source>
        <dbReference type="SAM" id="Phobius"/>
    </source>
</evidence>
<feature type="transmembrane region" description="Helical" evidence="1">
    <location>
        <begin position="131"/>
        <end position="157"/>
    </location>
</feature>
<evidence type="ECO:0000313" key="2">
    <source>
        <dbReference type="EMBL" id="GAA4445963.1"/>
    </source>
</evidence>
<comment type="caution">
    <text evidence="2">The sequence shown here is derived from an EMBL/GenBank/DDBJ whole genome shotgun (WGS) entry which is preliminary data.</text>
</comment>
<name>A0ABP8MAP0_9BACT</name>
<dbReference type="Pfam" id="PF04306">
    <property type="entry name" value="DUF456"/>
    <property type="match status" value="1"/>
</dbReference>
<protein>
    <submittedName>
        <fullName evidence="2">DUF456 domain-containing protein</fullName>
    </submittedName>
</protein>
<dbReference type="InterPro" id="IPR007403">
    <property type="entry name" value="DUF456"/>
</dbReference>
<keyword evidence="1" id="KW-0472">Membrane</keyword>
<keyword evidence="1" id="KW-0812">Transmembrane</keyword>
<organism evidence="2 3">
    <name type="scientific">Nibrella saemangeumensis</name>
    <dbReference type="NCBI Taxonomy" id="1084526"/>
    <lineage>
        <taxon>Bacteria</taxon>
        <taxon>Pseudomonadati</taxon>
        <taxon>Bacteroidota</taxon>
        <taxon>Cytophagia</taxon>
        <taxon>Cytophagales</taxon>
        <taxon>Spirosomataceae</taxon>
        <taxon>Nibrella</taxon>
    </lineage>
</organism>
<dbReference type="RefSeq" id="WP_345239494.1">
    <property type="nucleotide sequence ID" value="NZ_BAABHD010000001.1"/>
</dbReference>
<feature type="transmembrane region" description="Helical" evidence="1">
    <location>
        <begin position="48"/>
        <end position="67"/>
    </location>
</feature>
<dbReference type="PANTHER" id="PTHR39165">
    <property type="entry name" value="IG HYPOTHETICAL 17883"/>
    <property type="match status" value="1"/>
</dbReference>
<keyword evidence="1" id="KW-1133">Transmembrane helix</keyword>
<keyword evidence="3" id="KW-1185">Reference proteome</keyword>
<dbReference type="EMBL" id="BAABHD010000001">
    <property type="protein sequence ID" value="GAA4445963.1"/>
    <property type="molecule type" value="Genomic_DNA"/>
</dbReference>
<reference evidence="3" key="1">
    <citation type="journal article" date="2019" name="Int. J. Syst. Evol. Microbiol.">
        <title>The Global Catalogue of Microorganisms (GCM) 10K type strain sequencing project: providing services to taxonomists for standard genome sequencing and annotation.</title>
        <authorList>
            <consortium name="The Broad Institute Genomics Platform"/>
            <consortium name="The Broad Institute Genome Sequencing Center for Infectious Disease"/>
            <person name="Wu L."/>
            <person name="Ma J."/>
        </authorList>
    </citation>
    <scope>NUCLEOTIDE SEQUENCE [LARGE SCALE GENOMIC DNA]</scope>
    <source>
        <strain evidence="3">JCM 17927</strain>
    </source>
</reference>
<feature type="transmembrane region" description="Helical" evidence="1">
    <location>
        <begin position="87"/>
        <end position="111"/>
    </location>
</feature>
<evidence type="ECO:0000313" key="3">
    <source>
        <dbReference type="Proteomes" id="UP001501175"/>
    </source>
</evidence>
<sequence length="161" mass="16816">MDILLLILGFAGLLIGLVGAVMPLPGPPLSYAGLLCLHFSRYADFSMPVLVGLGIVTAVVAVLDYYVPIWGTKRFGGTKAGTWGAMIGVVVGFLFIPVIGVFVGAFLGALIGELIGGANMNYALRAAFGSFVGFLAGIFMKVILCLIMLGYAIVAVWPQIS</sequence>
<dbReference type="Proteomes" id="UP001501175">
    <property type="component" value="Unassembled WGS sequence"/>
</dbReference>
<dbReference type="PANTHER" id="PTHR39165:SF1">
    <property type="entry name" value="DUF456 DOMAIN-CONTAINING PROTEIN"/>
    <property type="match status" value="1"/>
</dbReference>
<accession>A0ABP8MAP0</accession>
<proteinExistence type="predicted"/>